<dbReference type="RefSeq" id="WP_211851447.1">
    <property type="nucleotide sequence ID" value="NZ_JAAGBB010000005.1"/>
</dbReference>
<dbReference type="Proteomes" id="UP001196870">
    <property type="component" value="Unassembled WGS sequence"/>
</dbReference>
<sequence length="158" mass="17493">MRWKAGIAGGDVPSFASGRRLDHQVAALPIGDRGGRTKVLLVTTRGKCRWVLPKGWAEAGVADAEVAAKEAFEEAGLIGRIDPVPAGRFAYGKRLRGGRINCQVEVFTLRVERELDKWPEHRERERRWFRFAEAVRLVKEPGLAALLLRVGEALPDAA</sequence>
<evidence type="ECO:0000256" key="4">
    <source>
        <dbReference type="ARBA" id="ARBA00022842"/>
    </source>
</evidence>
<evidence type="ECO:0000259" key="5">
    <source>
        <dbReference type="PROSITE" id="PS51462"/>
    </source>
</evidence>
<evidence type="ECO:0000313" key="7">
    <source>
        <dbReference type="Proteomes" id="UP001196870"/>
    </source>
</evidence>
<proteinExistence type="predicted"/>
<keyword evidence="3 6" id="KW-0378">Hydrolase</keyword>
<dbReference type="SUPFAM" id="SSF55811">
    <property type="entry name" value="Nudix"/>
    <property type="match status" value="1"/>
</dbReference>
<reference evidence="7" key="1">
    <citation type="journal article" date="2021" name="Syst. Appl. Microbiol.">
        <title>Roseomonas hellenica sp. nov., isolated from roots of wild-growing Alkanna tinctoria.</title>
        <authorList>
            <person name="Rat A."/>
            <person name="Naranjo H.D."/>
            <person name="Lebbe L."/>
            <person name="Cnockaert M."/>
            <person name="Krigas N."/>
            <person name="Grigoriadou K."/>
            <person name="Maloupa E."/>
            <person name="Willems A."/>
        </authorList>
    </citation>
    <scope>NUCLEOTIDE SEQUENCE [LARGE SCALE GENOMIC DNA]</scope>
    <source>
        <strain evidence="7">LMG 31523</strain>
    </source>
</reference>
<evidence type="ECO:0000256" key="3">
    <source>
        <dbReference type="ARBA" id="ARBA00022801"/>
    </source>
</evidence>
<dbReference type="Gene3D" id="3.90.79.10">
    <property type="entry name" value="Nucleoside Triphosphate Pyrophosphohydrolase"/>
    <property type="match status" value="1"/>
</dbReference>
<dbReference type="EMBL" id="JAAGBB010000005">
    <property type="protein sequence ID" value="MBR0663857.1"/>
    <property type="molecule type" value="Genomic_DNA"/>
</dbReference>
<feature type="domain" description="Nudix hydrolase" evidence="5">
    <location>
        <begin position="21"/>
        <end position="150"/>
    </location>
</feature>
<dbReference type="InterPro" id="IPR000086">
    <property type="entry name" value="NUDIX_hydrolase_dom"/>
</dbReference>
<dbReference type="GO" id="GO:0016787">
    <property type="term" value="F:hydrolase activity"/>
    <property type="evidence" value="ECO:0007669"/>
    <property type="project" value="UniProtKB-KW"/>
</dbReference>
<keyword evidence="2" id="KW-0479">Metal-binding</keyword>
<organism evidence="6 7">
    <name type="scientific">Plastoroseomonas hellenica</name>
    <dbReference type="NCBI Taxonomy" id="2687306"/>
    <lineage>
        <taxon>Bacteria</taxon>
        <taxon>Pseudomonadati</taxon>
        <taxon>Pseudomonadota</taxon>
        <taxon>Alphaproteobacteria</taxon>
        <taxon>Acetobacterales</taxon>
        <taxon>Acetobacteraceae</taxon>
        <taxon>Plastoroseomonas</taxon>
    </lineage>
</organism>
<name>A0ABS5EU92_9PROT</name>
<dbReference type="PROSITE" id="PS51462">
    <property type="entry name" value="NUDIX"/>
    <property type="match status" value="1"/>
</dbReference>
<evidence type="ECO:0000256" key="2">
    <source>
        <dbReference type="ARBA" id="ARBA00022723"/>
    </source>
</evidence>
<accession>A0ABS5EU92</accession>
<keyword evidence="7" id="KW-1185">Reference proteome</keyword>
<dbReference type="InterPro" id="IPR047198">
    <property type="entry name" value="DDP-like_NUDIX"/>
</dbReference>
<dbReference type="PANTHER" id="PTHR12629:SF0">
    <property type="entry name" value="DIPHOSPHOINOSITOL-POLYPHOSPHATE DIPHOSPHATASE"/>
    <property type="match status" value="1"/>
</dbReference>
<evidence type="ECO:0000313" key="6">
    <source>
        <dbReference type="EMBL" id="MBR0663857.1"/>
    </source>
</evidence>
<comment type="cofactor">
    <cofactor evidence="1">
        <name>Mg(2+)</name>
        <dbReference type="ChEBI" id="CHEBI:18420"/>
    </cofactor>
</comment>
<dbReference type="PANTHER" id="PTHR12629">
    <property type="entry name" value="DIPHOSPHOINOSITOL POLYPHOSPHATE PHOSPHOHYDROLASE"/>
    <property type="match status" value="1"/>
</dbReference>
<evidence type="ECO:0000256" key="1">
    <source>
        <dbReference type="ARBA" id="ARBA00001946"/>
    </source>
</evidence>
<comment type="caution">
    <text evidence="6">The sequence shown here is derived from an EMBL/GenBank/DDBJ whole genome shotgun (WGS) entry which is preliminary data.</text>
</comment>
<protein>
    <submittedName>
        <fullName evidence="6">NUDIX hydrolase</fullName>
    </submittedName>
</protein>
<gene>
    <name evidence="6" type="ORF">GXW71_05740</name>
</gene>
<dbReference type="Pfam" id="PF00293">
    <property type="entry name" value="NUDIX"/>
    <property type="match status" value="1"/>
</dbReference>
<keyword evidence="4" id="KW-0460">Magnesium</keyword>
<dbReference type="InterPro" id="IPR015797">
    <property type="entry name" value="NUDIX_hydrolase-like_dom_sf"/>
</dbReference>
<dbReference type="CDD" id="cd04666">
    <property type="entry name" value="NUDIX_DIPP2_like_Nudt4"/>
    <property type="match status" value="1"/>
</dbReference>